<dbReference type="InterPro" id="IPR002588">
    <property type="entry name" value="Alphavirus-like_MT_dom"/>
</dbReference>
<dbReference type="Pfam" id="PF01660">
    <property type="entry name" value="Vmethyltransf"/>
    <property type="match status" value="1"/>
</dbReference>
<keyword evidence="4" id="KW-0067">ATP-binding</keyword>
<evidence type="ECO:0000313" key="8">
    <source>
        <dbReference type="EMBL" id="AEP04414.1"/>
    </source>
</evidence>
<organismHost>
    <name type="scientific">Triticum aestivum</name>
    <name type="common">Wheat</name>
    <dbReference type="NCBI Taxonomy" id="4565"/>
</organismHost>
<keyword evidence="2" id="KW-0547">Nucleotide-binding</keyword>
<sequence>MASDEIVRNLISREEVMGNLISTASSSVRSPLHDVLCSHVRTIVDSVDKKAVSRKHVDVRRNISSEELQMLINAYPEYAVSSSACESGTHSMAACFRFLETEYLLDMVPMKETFVYDIGGNWFSHMKFRADREIHCCCPILSMRDSERLETRMMAMQKYMRGSKDKPLRLLSRYQNILREQAARTTAFMAGEVDAGVLDGEVFCENTFQDCVRRVPEGFLKTAIAVHSIYDIKVEEFASALKRKGITQAYGCFLFPPAVLIGQKEGILPSVDGHYLVENGRIKFFFANDPNAGYSHDLKDYLKYVEKTYVDIEDGVFAIELMQMRGDTMFFKITDVTAAMYHMKYRGMKRDETFKCIPLLKNSSVVVPLFSWDNRSLKITSGLLPRTLVEQGAAFIMKNKEKDLNVAVLKNYLSAVNNSYIFNGSQVRDGVKIAPDLISKLAVTLYLREKVYRQRENSIISYFEQEMLHDPNLKAMFGDFLWFVPNTLSSVWKNMRKSLMEWFGYAEFDLTTFDICDPVLYVEIVDRYKIIQKGRIPLGEFFDCHEECENYELREKEKNDLAVKMAQKVTGTVTECEKDLGPLVQPIKEILVQLVMPNLVRALCRPRSPTSPLDLKSIPGSTPSHSSSDSEHSMTEEASCAIAGSVPTWEIATRKDLTFQRIDEDMSRRTGMPPRPKVTSSYNMNARAEFLYYQLCSVICERAQILSVIEDFRQNLIFSDKVAVPLNARFYSFQSLRPGWVFKTPSHSEVGHSYAVHFDFKTIGTDLEESLAFCRMVPISWDKSGKYIATTPHFPERHGYYVICDNTKLCNNWLIYNKLVDVYALVADRPLRFELIDGVPGCGKSTMILNSCDIRREVVVGEGRNATDDLRERFKRKKNLNSKTANHRVRTLDSLLLAEGPCVPQADRFHFDEALKVHYGAIMFCADKLGASEILAQGDRAQLPMICRVEGIELQFQSPDYTKTIINPKLRSYRIPGDVAFYLSAKEFYKVKGIPQKVITSNSVKRSLYARGETTPERFVSLLDVPVRKDTHYLTFLQAEKESLMSHLIPKGVKKESISTIHEAQGGTYENVILVRLQRTPNEIYPGGPRSAPYIVVGTSRHTKTFTYCSVTDDKLLLDIADVGGIAHTPIRTFESHIV</sequence>
<evidence type="ECO:0000256" key="5">
    <source>
        <dbReference type="SAM" id="MobiDB-lite"/>
    </source>
</evidence>
<evidence type="ECO:0000259" key="6">
    <source>
        <dbReference type="PROSITE" id="PS51657"/>
    </source>
</evidence>
<feature type="compositionally biased region" description="Low complexity" evidence="5">
    <location>
        <begin position="617"/>
        <end position="627"/>
    </location>
</feature>
<evidence type="ECO:0000256" key="1">
    <source>
        <dbReference type="ARBA" id="ARBA00022679"/>
    </source>
</evidence>
<keyword evidence="1" id="KW-0808">Transferase</keyword>
<reference evidence="8" key="1">
    <citation type="submission" date="2011-04" db="EMBL/GenBank/DDBJ databases">
        <authorList>
            <person name="Lee M.Y."/>
            <person name="Gorter F."/>
            <person name="Jackson A.O."/>
        </authorList>
    </citation>
    <scope>NUCLEOTIDE SEQUENCE</scope>
    <source>
        <strain evidence="8">Norwich</strain>
    </source>
</reference>
<protein>
    <submittedName>
        <fullName evidence="8">Alpha protein</fullName>
    </submittedName>
</protein>
<dbReference type="GO" id="GO:0005524">
    <property type="term" value="F:ATP binding"/>
    <property type="evidence" value="ECO:0007669"/>
    <property type="project" value="UniProtKB-KW"/>
</dbReference>
<dbReference type="Gene3D" id="3.40.50.300">
    <property type="entry name" value="P-loop containing nucleotide triphosphate hydrolases"/>
    <property type="match status" value="2"/>
</dbReference>
<dbReference type="PROSITE" id="PS51657">
    <property type="entry name" value="PSRV_HELICASE"/>
    <property type="match status" value="1"/>
</dbReference>
<dbReference type="InterPro" id="IPR027417">
    <property type="entry name" value="P-loop_NTPase"/>
</dbReference>
<dbReference type="InterPro" id="IPR027351">
    <property type="entry name" value="(+)RNA_virus_helicase_core_dom"/>
</dbReference>
<dbReference type="GO" id="GO:0008174">
    <property type="term" value="F:mRNA methyltransferase activity"/>
    <property type="evidence" value="ECO:0007669"/>
    <property type="project" value="UniProtKB-UniRule"/>
</dbReference>
<evidence type="ECO:0000256" key="2">
    <source>
        <dbReference type="ARBA" id="ARBA00022741"/>
    </source>
</evidence>
<feature type="domain" description="Alphavirus-like MT" evidence="7">
    <location>
        <begin position="81"/>
        <end position="305"/>
    </location>
</feature>
<dbReference type="EMBL" id="JF803283">
    <property type="protein sequence ID" value="AEP04414.1"/>
    <property type="molecule type" value="Genomic_RNA"/>
</dbReference>
<name>G4XG05_BSMV</name>
<organism evidence="8">
    <name type="scientific">Barley stripe mosaic virus</name>
    <name type="common">BSMV</name>
    <dbReference type="NCBI Taxonomy" id="12327"/>
    <lineage>
        <taxon>Viruses</taxon>
        <taxon>Riboviria</taxon>
        <taxon>Orthornavirae</taxon>
        <taxon>Kitrinoviricota</taxon>
        <taxon>Alsuviricetes</taxon>
        <taxon>Martellivirales</taxon>
        <taxon>Virgaviridae</taxon>
        <taxon>Hordeivirus</taxon>
        <taxon>Hordeivirus hordei</taxon>
    </lineage>
</organism>
<feature type="domain" description="(+)RNA virus helicase C-terminal" evidence="6">
    <location>
        <begin position="805"/>
        <end position="1139"/>
    </location>
</feature>
<dbReference type="PROSITE" id="PS51743">
    <property type="entry name" value="ALPHAVIRUS_MT"/>
    <property type="match status" value="1"/>
</dbReference>
<dbReference type="GO" id="GO:0016556">
    <property type="term" value="P:mRNA modification"/>
    <property type="evidence" value="ECO:0007669"/>
    <property type="project" value="InterPro"/>
</dbReference>
<dbReference type="GO" id="GO:0003723">
    <property type="term" value="F:RNA binding"/>
    <property type="evidence" value="ECO:0007669"/>
    <property type="project" value="InterPro"/>
</dbReference>
<proteinExistence type="predicted"/>
<dbReference type="GO" id="GO:0016787">
    <property type="term" value="F:hydrolase activity"/>
    <property type="evidence" value="ECO:0007669"/>
    <property type="project" value="UniProtKB-KW"/>
</dbReference>
<dbReference type="Pfam" id="PF01443">
    <property type="entry name" value="Viral_helicase1"/>
    <property type="match status" value="1"/>
</dbReference>
<dbReference type="GO" id="GO:0006396">
    <property type="term" value="P:RNA processing"/>
    <property type="evidence" value="ECO:0007669"/>
    <property type="project" value="InterPro"/>
</dbReference>
<organismHost>
    <name type="scientific">Hordeum vulgare</name>
    <name type="common">Barley</name>
    <dbReference type="NCBI Taxonomy" id="4513"/>
</organismHost>
<evidence type="ECO:0000256" key="3">
    <source>
        <dbReference type="ARBA" id="ARBA00022801"/>
    </source>
</evidence>
<evidence type="ECO:0000256" key="4">
    <source>
        <dbReference type="ARBA" id="ARBA00022840"/>
    </source>
</evidence>
<feature type="region of interest" description="Disordered" evidence="5">
    <location>
        <begin position="611"/>
        <end position="637"/>
    </location>
</feature>
<evidence type="ECO:0000259" key="7">
    <source>
        <dbReference type="PROSITE" id="PS51743"/>
    </source>
</evidence>
<keyword evidence="3" id="KW-0378">Hydrolase</keyword>
<accession>G4XG05</accession>